<dbReference type="Proteomes" id="UP000824633">
    <property type="component" value="Chromosome"/>
</dbReference>
<dbReference type="EMBL" id="AP024849">
    <property type="protein sequence ID" value="BCZ48910.1"/>
    <property type="molecule type" value="Genomic_DNA"/>
</dbReference>
<evidence type="ECO:0000313" key="3">
    <source>
        <dbReference type="Proteomes" id="UP000824633"/>
    </source>
</evidence>
<reference evidence="3" key="1">
    <citation type="submission" date="2021-07" db="EMBL/GenBank/DDBJ databases">
        <title>Complete genome sequencing of a Clostridium isolate.</title>
        <authorList>
            <person name="Ueki A."/>
            <person name="Tonouchi A."/>
        </authorList>
    </citation>
    <scope>NUCLEOTIDE SEQUENCE [LARGE SCALE GENOMIC DNA]</scope>
    <source>
        <strain evidence="3">C5S11</strain>
    </source>
</reference>
<dbReference type="Pfam" id="PF07872">
    <property type="entry name" value="DUF1659"/>
    <property type="match status" value="1"/>
</dbReference>
<accession>A0ABN6J3R4</accession>
<feature type="domain" description="DUF1659" evidence="1">
    <location>
        <begin position="2"/>
        <end position="72"/>
    </location>
</feature>
<keyword evidence="3" id="KW-1185">Reference proteome</keyword>
<evidence type="ECO:0000313" key="2">
    <source>
        <dbReference type="EMBL" id="BCZ48910.1"/>
    </source>
</evidence>
<dbReference type="RefSeq" id="WP_224035138.1">
    <property type="nucleotide sequence ID" value="NZ_AP024849.1"/>
</dbReference>
<evidence type="ECO:0000259" key="1">
    <source>
        <dbReference type="Pfam" id="PF07872"/>
    </source>
</evidence>
<protein>
    <recommendedName>
        <fullName evidence="1">DUF1659 domain-containing protein</fullName>
    </recommendedName>
</protein>
<sequence>MAVSKVINATTLSIEVQKGVDKSGDPLYTKKSFANVRNDVSEQNAYDVAEAIKAVLEASTRNASLTVSSNLVKA</sequence>
<dbReference type="InterPro" id="IPR012454">
    <property type="entry name" value="DUF1659"/>
</dbReference>
<organism evidence="2 3">
    <name type="scientific">Clostridium gelidum</name>
    <dbReference type="NCBI Taxonomy" id="704125"/>
    <lineage>
        <taxon>Bacteria</taxon>
        <taxon>Bacillati</taxon>
        <taxon>Bacillota</taxon>
        <taxon>Clostridia</taxon>
        <taxon>Eubacteriales</taxon>
        <taxon>Clostridiaceae</taxon>
        <taxon>Clostridium</taxon>
    </lineage>
</organism>
<proteinExistence type="predicted"/>
<gene>
    <name evidence="2" type="ORF">psyc5s11_49770</name>
</gene>
<name>A0ABN6J3R4_9CLOT</name>